<comment type="function">
    <text evidence="11">Catalytic component of the signal peptidase complex (SPC) which catalyzes the cleavage of N-terminal signal sequences from nascent proteins as they are translocated into the lumen of the endoplasmic reticulum. Specifically cleaves N-terminal signal peptides that contain a hydrophobic alpha-helix (h-region) shorter than 18-20 amino acids.</text>
</comment>
<comment type="catalytic activity">
    <reaction evidence="1 13">
        <text>Cleavage of hydrophobic, N-terminal signal or leader sequences from secreted and periplasmic proteins.</text>
        <dbReference type="EC" id="3.4.21.89"/>
    </reaction>
</comment>
<evidence type="ECO:0000256" key="4">
    <source>
        <dbReference type="ARBA" id="ARBA00013208"/>
    </source>
</evidence>
<dbReference type="RefSeq" id="XP_062761278.1">
    <property type="nucleotide sequence ID" value="XM_062915345.1"/>
</dbReference>
<evidence type="ECO:0000313" key="14">
    <source>
        <dbReference type="EMBL" id="KAK4661312.1"/>
    </source>
</evidence>
<keyword evidence="13" id="KW-0378">Hydrolase</keyword>
<keyword evidence="8" id="KW-0735">Signal-anchor</keyword>
<keyword evidence="7 13" id="KW-0256">Endoplasmic reticulum</keyword>
<evidence type="ECO:0000256" key="13">
    <source>
        <dbReference type="RuleBase" id="RU362047"/>
    </source>
</evidence>
<evidence type="ECO:0000256" key="8">
    <source>
        <dbReference type="ARBA" id="ARBA00022968"/>
    </source>
</evidence>
<evidence type="ECO:0000256" key="12">
    <source>
        <dbReference type="ARBA" id="ARBA00047037"/>
    </source>
</evidence>
<dbReference type="SUPFAM" id="SSF51306">
    <property type="entry name" value="LexA/Signal peptidase"/>
    <property type="match status" value="1"/>
</dbReference>
<keyword evidence="10" id="KW-0472">Membrane</keyword>
<dbReference type="InterPro" id="IPR001733">
    <property type="entry name" value="Peptidase_S26B"/>
</dbReference>
<dbReference type="GeneID" id="87935688"/>
<dbReference type="PANTHER" id="PTHR10806">
    <property type="entry name" value="SIGNAL PEPTIDASE COMPLEX CATALYTIC SUBUNIT SEC11"/>
    <property type="match status" value="1"/>
</dbReference>
<dbReference type="PROSITE" id="PS51257">
    <property type="entry name" value="PROKAR_LIPOPROTEIN"/>
    <property type="match status" value="1"/>
</dbReference>
<evidence type="ECO:0000256" key="7">
    <source>
        <dbReference type="ARBA" id="ARBA00022824"/>
    </source>
</evidence>
<comment type="similarity">
    <text evidence="3 13">Belongs to the peptidase S26B family.</text>
</comment>
<comment type="subcellular location">
    <subcellularLocation>
        <location evidence="2">Endoplasmic reticulum membrane</location>
        <topology evidence="2">Single-pass type II membrane protein</topology>
    </subcellularLocation>
</comment>
<dbReference type="InterPro" id="IPR036286">
    <property type="entry name" value="LexA/Signal_pep-like_sf"/>
</dbReference>
<dbReference type="Gene3D" id="2.10.109.10">
    <property type="entry name" value="Umud Fragment, subunit A"/>
    <property type="match status" value="1"/>
</dbReference>
<keyword evidence="15" id="KW-1185">Reference proteome</keyword>
<keyword evidence="6" id="KW-0812">Transmembrane</keyword>
<gene>
    <name evidence="14" type="primary">SEC11C</name>
    <name evidence="14" type="ORF">QC763_703420</name>
</gene>
<comment type="caution">
    <text evidence="14">The sequence shown here is derived from an EMBL/GenBank/DDBJ whole genome shotgun (WGS) entry which is preliminary data.</text>
</comment>
<evidence type="ECO:0000256" key="2">
    <source>
        <dbReference type="ARBA" id="ARBA00004648"/>
    </source>
</evidence>
<dbReference type="EMBL" id="JAFFHB010000010">
    <property type="protein sequence ID" value="KAK4661312.1"/>
    <property type="molecule type" value="Genomic_DNA"/>
</dbReference>
<evidence type="ECO:0000256" key="5">
    <source>
        <dbReference type="ARBA" id="ARBA00019685"/>
    </source>
</evidence>
<accession>A0ABR0H0A4</accession>
<sequence>MSFLRSPFVQHLLGILQVVSACFMAWKGACLLSGTPYPAVVVITNSMAPAFDPGDILLVHRHPAHDGRVRVGDLPVILNPDRPFPFIHRVVGVFYDDNQEEMVLTKGDNNELNDSVGMMYPGGQEYISRRNIAGFVRGYVPLLGWVVIFLQDPVRTMERLLSSGDELGPNNFI</sequence>
<dbReference type="PRINTS" id="PR00728">
    <property type="entry name" value="SIGNALPTASE"/>
</dbReference>
<dbReference type="InterPro" id="IPR019533">
    <property type="entry name" value="Peptidase_S26"/>
</dbReference>
<comment type="subunit">
    <text evidence="12">Component of the signal peptidase complex (SPC) composed of a catalytic subunit SEC11 and three accessory subunits SPC1, SPC2 and SPC3. The complex induces a local thinning of the ER membrane which is used to measure the length of the signal peptide (SP) h-region of protein substrates. This ensures the selectivity of the complex towards h-regions shorter than 18-20 amino acids. SPC associates with the translocon complex.</text>
</comment>
<evidence type="ECO:0000256" key="11">
    <source>
        <dbReference type="ARBA" id="ARBA00045533"/>
    </source>
</evidence>
<evidence type="ECO:0000256" key="9">
    <source>
        <dbReference type="ARBA" id="ARBA00022989"/>
    </source>
</evidence>
<evidence type="ECO:0000256" key="10">
    <source>
        <dbReference type="ARBA" id="ARBA00023136"/>
    </source>
</evidence>
<protein>
    <recommendedName>
        <fullName evidence="5 13">Signal peptidase complex catalytic subunit SEC11</fullName>
        <ecNumber evidence="4 13">3.4.21.89</ecNumber>
    </recommendedName>
</protein>
<reference evidence="14 15" key="1">
    <citation type="journal article" date="2023" name="bioRxiv">
        <title>High-quality genome assemblies of four members of thePodospora anserinaspecies complex.</title>
        <authorList>
            <person name="Ament-Velasquez S.L."/>
            <person name="Vogan A.A."/>
            <person name="Wallerman O."/>
            <person name="Hartmann F."/>
            <person name="Gautier V."/>
            <person name="Silar P."/>
            <person name="Giraud T."/>
            <person name="Johannesson H."/>
        </authorList>
    </citation>
    <scope>NUCLEOTIDE SEQUENCE [LARGE SCALE GENOMIC DNA]</scope>
    <source>
        <strain evidence="14 15">CBS 411.78</strain>
    </source>
</reference>
<name>A0ABR0H0A4_9PEZI</name>
<evidence type="ECO:0000256" key="1">
    <source>
        <dbReference type="ARBA" id="ARBA00000677"/>
    </source>
</evidence>
<keyword evidence="9" id="KW-1133">Transmembrane helix</keyword>
<proteinExistence type="inferred from homology"/>
<evidence type="ECO:0000256" key="6">
    <source>
        <dbReference type="ARBA" id="ARBA00022692"/>
    </source>
</evidence>
<dbReference type="EC" id="3.4.21.89" evidence="4 13"/>
<evidence type="ECO:0000313" key="15">
    <source>
        <dbReference type="Proteomes" id="UP001326199"/>
    </source>
</evidence>
<dbReference type="PANTHER" id="PTHR10806:SF6">
    <property type="entry name" value="SIGNAL PEPTIDASE COMPLEX CATALYTIC SUBUNIT SEC11"/>
    <property type="match status" value="1"/>
</dbReference>
<dbReference type="Proteomes" id="UP001326199">
    <property type="component" value="Unassembled WGS sequence"/>
</dbReference>
<keyword evidence="13" id="KW-0645">Protease</keyword>
<organism evidence="14 15">
    <name type="scientific">Podospora pseudopauciseta</name>
    <dbReference type="NCBI Taxonomy" id="2093780"/>
    <lineage>
        <taxon>Eukaryota</taxon>
        <taxon>Fungi</taxon>
        <taxon>Dikarya</taxon>
        <taxon>Ascomycota</taxon>
        <taxon>Pezizomycotina</taxon>
        <taxon>Sordariomycetes</taxon>
        <taxon>Sordariomycetidae</taxon>
        <taxon>Sordariales</taxon>
        <taxon>Podosporaceae</taxon>
        <taxon>Podospora</taxon>
    </lineage>
</organism>
<dbReference type="CDD" id="cd06530">
    <property type="entry name" value="S26_SPase_I"/>
    <property type="match status" value="1"/>
</dbReference>
<dbReference type="NCBIfam" id="TIGR02228">
    <property type="entry name" value="sigpep_I_arch"/>
    <property type="match status" value="1"/>
</dbReference>
<evidence type="ECO:0000256" key="3">
    <source>
        <dbReference type="ARBA" id="ARBA00011035"/>
    </source>
</evidence>